<dbReference type="Proteomes" id="UP000828390">
    <property type="component" value="Unassembled WGS sequence"/>
</dbReference>
<keyword evidence="3" id="KW-1185">Reference proteome</keyword>
<name>A0A9D4EF29_DREPO</name>
<proteinExistence type="predicted"/>
<protein>
    <recommendedName>
        <fullName evidence="1">UBC core domain-containing protein</fullName>
    </recommendedName>
</protein>
<evidence type="ECO:0000259" key="1">
    <source>
        <dbReference type="PROSITE" id="PS50127"/>
    </source>
</evidence>
<reference evidence="2" key="2">
    <citation type="submission" date="2020-11" db="EMBL/GenBank/DDBJ databases">
        <authorList>
            <person name="McCartney M.A."/>
            <person name="Auch B."/>
            <person name="Kono T."/>
            <person name="Mallez S."/>
            <person name="Becker A."/>
            <person name="Gohl D.M."/>
            <person name="Silverstein K.A.T."/>
            <person name="Koren S."/>
            <person name="Bechman K.B."/>
            <person name="Herman A."/>
            <person name="Abrahante J.E."/>
            <person name="Garbe J."/>
        </authorList>
    </citation>
    <scope>NUCLEOTIDE SEQUENCE</scope>
    <source>
        <strain evidence="2">Duluth1</strain>
        <tissue evidence="2">Whole animal</tissue>
    </source>
</reference>
<dbReference type="PANTHER" id="PTHR24068">
    <property type="entry name" value="UBIQUITIN-CONJUGATING ENZYME E2"/>
    <property type="match status" value="1"/>
</dbReference>
<dbReference type="InterPro" id="IPR016135">
    <property type="entry name" value="UBQ-conjugating_enzyme/RWD"/>
</dbReference>
<dbReference type="Gene3D" id="3.10.110.10">
    <property type="entry name" value="Ubiquitin Conjugating Enzyme"/>
    <property type="match status" value="1"/>
</dbReference>
<feature type="domain" description="UBC core" evidence="1">
    <location>
        <begin position="1"/>
        <end position="86"/>
    </location>
</feature>
<reference evidence="2" key="1">
    <citation type="journal article" date="2019" name="bioRxiv">
        <title>The Genome of the Zebra Mussel, Dreissena polymorpha: A Resource for Invasive Species Research.</title>
        <authorList>
            <person name="McCartney M.A."/>
            <person name="Auch B."/>
            <person name="Kono T."/>
            <person name="Mallez S."/>
            <person name="Zhang Y."/>
            <person name="Obille A."/>
            <person name="Becker A."/>
            <person name="Abrahante J.E."/>
            <person name="Garbe J."/>
            <person name="Badalamenti J.P."/>
            <person name="Herman A."/>
            <person name="Mangelson H."/>
            <person name="Liachko I."/>
            <person name="Sullivan S."/>
            <person name="Sone E.D."/>
            <person name="Koren S."/>
            <person name="Silverstein K.A.T."/>
            <person name="Beckman K.B."/>
            <person name="Gohl D.M."/>
        </authorList>
    </citation>
    <scope>NUCLEOTIDE SEQUENCE</scope>
    <source>
        <strain evidence="2">Duluth1</strain>
        <tissue evidence="2">Whole animal</tissue>
    </source>
</reference>
<gene>
    <name evidence="2" type="ORF">DPMN_180011</name>
</gene>
<dbReference type="SUPFAM" id="SSF54495">
    <property type="entry name" value="UBC-like"/>
    <property type="match status" value="1"/>
</dbReference>
<dbReference type="AlphaFoldDB" id="A0A9D4EF29"/>
<dbReference type="Pfam" id="PF00179">
    <property type="entry name" value="UQ_con"/>
    <property type="match status" value="1"/>
</dbReference>
<dbReference type="PROSITE" id="PS50127">
    <property type="entry name" value="UBC_2"/>
    <property type="match status" value="1"/>
</dbReference>
<dbReference type="EMBL" id="JAIWYP010000009">
    <property type="protein sequence ID" value="KAH3778546.1"/>
    <property type="molecule type" value="Genomic_DNA"/>
</dbReference>
<evidence type="ECO:0000313" key="3">
    <source>
        <dbReference type="Proteomes" id="UP000828390"/>
    </source>
</evidence>
<sequence length="100" mass="11744">MRPPRVQFITKIFHPNTSRHGYVGLDSIHYNWSLALTISKVLISIQSLLTDPYCDVCMEPVIGRSYRNNKEEFDRIARLWTWKHAMHDFVMPINIDLNGI</sequence>
<evidence type="ECO:0000313" key="2">
    <source>
        <dbReference type="EMBL" id="KAH3778546.1"/>
    </source>
</evidence>
<dbReference type="InterPro" id="IPR000608">
    <property type="entry name" value="UBC"/>
</dbReference>
<organism evidence="2 3">
    <name type="scientific">Dreissena polymorpha</name>
    <name type="common">Zebra mussel</name>
    <name type="synonym">Mytilus polymorpha</name>
    <dbReference type="NCBI Taxonomy" id="45954"/>
    <lineage>
        <taxon>Eukaryota</taxon>
        <taxon>Metazoa</taxon>
        <taxon>Spiralia</taxon>
        <taxon>Lophotrochozoa</taxon>
        <taxon>Mollusca</taxon>
        <taxon>Bivalvia</taxon>
        <taxon>Autobranchia</taxon>
        <taxon>Heteroconchia</taxon>
        <taxon>Euheterodonta</taxon>
        <taxon>Imparidentia</taxon>
        <taxon>Neoheterodontei</taxon>
        <taxon>Myida</taxon>
        <taxon>Dreissenoidea</taxon>
        <taxon>Dreissenidae</taxon>
        <taxon>Dreissena</taxon>
    </lineage>
</organism>
<comment type="caution">
    <text evidence="2">The sequence shown here is derived from an EMBL/GenBank/DDBJ whole genome shotgun (WGS) entry which is preliminary data.</text>
</comment>
<accession>A0A9D4EF29</accession>